<evidence type="ECO:0000256" key="5">
    <source>
        <dbReference type="ARBA" id="ARBA00022519"/>
    </source>
</evidence>
<evidence type="ECO:0000313" key="11">
    <source>
        <dbReference type="EMBL" id="APO69812.1"/>
    </source>
</evidence>
<dbReference type="PANTHER" id="PTHR30133:SF2">
    <property type="entry name" value="ARGININE ABC TRANSPORTER PERMEASE PROTEIN ARTQ"/>
    <property type="match status" value="1"/>
</dbReference>
<evidence type="ECO:0000256" key="4">
    <source>
        <dbReference type="ARBA" id="ARBA00022475"/>
    </source>
</evidence>
<dbReference type="InterPro" id="IPR035906">
    <property type="entry name" value="MetI-like_sf"/>
</dbReference>
<accession>A0A1L5NPK7</accession>
<dbReference type="GO" id="GO:0043190">
    <property type="term" value="C:ATP-binding cassette (ABC) transporter complex"/>
    <property type="evidence" value="ECO:0007669"/>
    <property type="project" value="InterPro"/>
</dbReference>
<dbReference type="InterPro" id="IPR051613">
    <property type="entry name" value="ABC_transp_permease_HisMQ"/>
</dbReference>
<comment type="similarity">
    <text evidence="2">Belongs to the binding-protein-dependent transport system permease family. HisMQ subfamily.</text>
</comment>
<dbReference type="OrthoDB" id="9815029at2"/>
<keyword evidence="4" id="KW-1003">Cell membrane</keyword>
<name>A0A1L5NPK7_9HYPH</name>
<evidence type="ECO:0000256" key="7">
    <source>
        <dbReference type="ARBA" id="ARBA00022989"/>
    </source>
</evidence>
<proteinExistence type="inferred from homology"/>
<feature type="transmembrane region" description="Helical" evidence="9">
    <location>
        <begin position="92"/>
        <end position="114"/>
    </location>
</feature>
<evidence type="ECO:0000256" key="1">
    <source>
        <dbReference type="ARBA" id="ARBA00004429"/>
    </source>
</evidence>
<keyword evidence="6 9" id="KW-0812">Transmembrane</keyword>
<dbReference type="PANTHER" id="PTHR30133">
    <property type="entry name" value="CATIONIC AMINO ACID TRANSPORTER, MEMBRANE COMPONENT"/>
    <property type="match status" value="1"/>
</dbReference>
<dbReference type="Gene3D" id="1.10.3720.10">
    <property type="entry name" value="MetI-like"/>
    <property type="match status" value="1"/>
</dbReference>
<dbReference type="GO" id="GO:0022857">
    <property type="term" value="F:transmembrane transporter activity"/>
    <property type="evidence" value="ECO:0007669"/>
    <property type="project" value="InterPro"/>
</dbReference>
<feature type="transmembrane region" description="Helical" evidence="9">
    <location>
        <begin position="12"/>
        <end position="38"/>
    </location>
</feature>
<keyword evidence="8 9" id="KW-0472">Membrane</keyword>
<organism evidence="11 12">
    <name type="scientific">Rhizobium gallicum</name>
    <dbReference type="NCBI Taxonomy" id="56730"/>
    <lineage>
        <taxon>Bacteria</taxon>
        <taxon>Pseudomonadati</taxon>
        <taxon>Pseudomonadota</taxon>
        <taxon>Alphaproteobacteria</taxon>
        <taxon>Hyphomicrobiales</taxon>
        <taxon>Rhizobiaceae</taxon>
        <taxon>Rhizobium/Agrobacterium group</taxon>
        <taxon>Rhizobium</taxon>
    </lineage>
</organism>
<dbReference type="RefSeq" id="WP_074070529.1">
    <property type="nucleotide sequence ID" value="NZ_CP017102.1"/>
</dbReference>
<dbReference type="InterPro" id="IPR010065">
    <property type="entry name" value="AA_ABC_transptr_permease_3TM"/>
</dbReference>
<evidence type="ECO:0000256" key="6">
    <source>
        <dbReference type="ARBA" id="ARBA00022692"/>
    </source>
</evidence>
<dbReference type="SUPFAM" id="SSF161098">
    <property type="entry name" value="MetI-like"/>
    <property type="match status" value="1"/>
</dbReference>
<dbReference type="Proteomes" id="UP000184749">
    <property type="component" value="Plasmid pRgalIE4872a"/>
</dbReference>
<evidence type="ECO:0000256" key="3">
    <source>
        <dbReference type="ARBA" id="ARBA00022448"/>
    </source>
</evidence>
<reference evidence="11 12" key="1">
    <citation type="submission" date="2016-09" db="EMBL/GenBank/DDBJ databases">
        <title>The complete genome sequences of Rhizobium gallicum, symbiovars gallicum and phaseoli, symbionts associated to common bean (Phaseolus vulgaris).</title>
        <authorList>
            <person name="Bustos P."/>
            <person name="Santamaria R.I."/>
            <person name="Perez-Carrascal O.M."/>
            <person name="Juarez S."/>
            <person name="Lozano L."/>
            <person name="Martinez-Flores I."/>
            <person name="Martinez-Romero E."/>
            <person name="Cevallos M."/>
            <person name="Romero D."/>
            <person name="Davila G."/>
            <person name="Gonzalez V."/>
        </authorList>
    </citation>
    <scope>NUCLEOTIDE SEQUENCE [LARGE SCALE GENOMIC DNA]</scope>
    <source>
        <strain evidence="11 12">IE4872</strain>
        <plasmid evidence="12">prgalie4872a</plasmid>
    </source>
</reference>
<evidence type="ECO:0000313" key="12">
    <source>
        <dbReference type="Proteomes" id="UP000184749"/>
    </source>
</evidence>
<evidence type="ECO:0000256" key="8">
    <source>
        <dbReference type="ARBA" id="ARBA00023136"/>
    </source>
</evidence>
<dbReference type="NCBIfam" id="TIGR01726">
    <property type="entry name" value="HEQRo_perm_3TM"/>
    <property type="match status" value="1"/>
</dbReference>
<keyword evidence="11" id="KW-0614">Plasmid</keyword>
<feature type="domain" description="ABC transmembrane type-1" evidence="10">
    <location>
        <begin position="15"/>
        <end position="214"/>
    </location>
</feature>
<keyword evidence="5" id="KW-0997">Cell inner membrane</keyword>
<feature type="transmembrane region" description="Helical" evidence="9">
    <location>
        <begin position="147"/>
        <end position="173"/>
    </location>
</feature>
<feature type="transmembrane region" description="Helical" evidence="9">
    <location>
        <begin position="193"/>
        <end position="217"/>
    </location>
</feature>
<evidence type="ECO:0000259" key="10">
    <source>
        <dbReference type="PROSITE" id="PS50928"/>
    </source>
</evidence>
<geneLocation type="plasmid" evidence="12">
    <name>prgalie4872a</name>
</geneLocation>
<gene>
    <name evidence="11" type="ORF">IE4872_PA00065</name>
</gene>
<protein>
    <submittedName>
        <fullName evidence="11">Amino acid ABC transporter permease protein</fullName>
    </submittedName>
</protein>
<evidence type="ECO:0000256" key="9">
    <source>
        <dbReference type="RuleBase" id="RU363032"/>
    </source>
</evidence>
<dbReference type="AlphaFoldDB" id="A0A1L5NPK7"/>
<keyword evidence="7 9" id="KW-1133">Transmembrane helix</keyword>
<dbReference type="EMBL" id="CP017102">
    <property type="protein sequence ID" value="APO69812.1"/>
    <property type="molecule type" value="Genomic_DNA"/>
</dbReference>
<feature type="transmembrane region" description="Helical" evidence="9">
    <location>
        <begin position="45"/>
        <end position="72"/>
    </location>
</feature>
<comment type="subcellular location">
    <subcellularLocation>
        <location evidence="1">Cell inner membrane</location>
        <topology evidence="1">Multi-pass membrane protein</topology>
    </subcellularLocation>
    <subcellularLocation>
        <location evidence="9">Cell membrane</location>
        <topology evidence="9">Multi-pass membrane protein</topology>
    </subcellularLocation>
</comment>
<dbReference type="Pfam" id="PF00528">
    <property type="entry name" value="BPD_transp_1"/>
    <property type="match status" value="1"/>
</dbReference>
<keyword evidence="3 9" id="KW-0813">Transport</keyword>
<evidence type="ECO:0000256" key="2">
    <source>
        <dbReference type="ARBA" id="ARBA00010072"/>
    </source>
</evidence>
<dbReference type="InterPro" id="IPR000515">
    <property type="entry name" value="MetI-like"/>
</dbReference>
<dbReference type="PROSITE" id="PS50928">
    <property type="entry name" value="ABC_TM1"/>
    <property type="match status" value="1"/>
</dbReference>
<dbReference type="CDD" id="cd06261">
    <property type="entry name" value="TM_PBP2"/>
    <property type="match status" value="1"/>
</dbReference>
<sequence>MTATLPYLGYIVQGLTVTIGVTLAIFASAMVVGAFVALGSASEKLALVFFARTYITVFRALPELLCVFIVYYGADIALQASAARFGTPYPDISPFAAVTVALGIQFGAYCAEIFGDARRAIPKGLHEAGDALGLGPFKVVRRITLPLVLVNATPALGNLFLVILKVSALASVIGLEELTRRAKIVAGTTREPFAPYAIAAICFLIVTAAAGFLQHYLERRSQFGRRAVKP</sequence>